<evidence type="ECO:0000256" key="1">
    <source>
        <dbReference type="SAM" id="Phobius"/>
    </source>
</evidence>
<dbReference type="AlphaFoldDB" id="A0AAW9R2F0"/>
<feature type="transmembrane region" description="Helical" evidence="1">
    <location>
        <begin position="38"/>
        <end position="58"/>
    </location>
</feature>
<evidence type="ECO:0000313" key="3">
    <source>
        <dbReference type="Proteomes" id="UP001364472"/>
    </source>
</evidence>
<organism evidence="2 3">
    <name type="scientific">Denitratimonas tolerans</name>
    <dbReference type="NCBI Taxonomy" id="1338420"/>
    <lineage>
        <taxon>Bacteria</taxon>
        <taxon>Pseudomonadati</taxon>
        <taxon>Pseudomonadota</taxon>
        <taxon>Gammaproteobacteria</taxon>
        <taxon>Lysobacterales</taxon>
        <taxon>Lysobacteraceae</taxon>
        <taxon>Denitratimonas</taxon>
    </lineage>
</organism>
<feature type="transmembrane region" description="Helical" evidence="1">
    <location>
        <begin position="90"/>
        <end position="111"/>
    </location>
</feature>
<dbReference type="Proteomes" id="UP001364472">
    <property type="component" value="Unassembled WGS sequence"/>
</dbReference>
<gene>
    <name evidence="2" type="ORF">WB794_01795</name>
</gene>
<feature type="transmembrane region" description="Helical" evidence="1">
    <location>
        <begin position="12"/>
        <end position="32"/>
    </location>
</feature>
<keyword evidence="1" id="KW-0472">Membrane</keyword>
<comment type="caution">
    <text evidence="2">The sequence shown here is derived from an EMBL/GenBank/DDBJ whole genome shotgun (WGS) entry which is preliminary data.</text>
</comment>
<feature type="transmembrane region" description="Helical" evidence="1">
    <location>
        <begin position="65"/>
        <end position="84"/>
    </location>
</feature>
<dbReference type="InterPro" id="IPR018643">
    <property type="entry name" value="DUF2069_membrane"/>
</dbReference>
<accession>A0AAW9R2F0</accession>
<dbReference type="EMBL" id="JBBDHC010000002">
    <property type="protein sequence ID" value="MEJ1248413.1"/>
    <property type="molecule type" value="Genomic_DNA"/>
</dbReference>
<dbReference type="Pfam" id="PF09842">
    <property type="entry name" value="DUF2069"/>
    <property type="match status" value="1"/>
</dbReference>
<sequence length="121" mass="12978">MQAGAVSRRALAAACIVALFALALFWQLWWFVPARVPAWLAAAIHAAPMLPALVLLLLRRRSAAFWGGLGALFTFSHGVSEAWADAEVRAAALTEVALSVALVVAASWGGLRQRFARRRGV</sequence>
<reference evidence="2 3" key="1">
    <citation type="journal article" date="2016" name="Antonie Van Leeuwenhoek">
        <title>Denitratimonas tolerans gen. nov., sp. nov., a denitrifying bacterium isolated from a bioreactor for tannery wastewater treatment.</title>
        <authorList>
            <person name="Han S.I."/>
            <person name="Kim J.O."/>
            <person name="Lee Y.R."/>
            <person name="Ekpeghere K.I."/>
            <person name="Koh S.C."/>
            <person name="Whang K.S."/>
        </authorList>
    </citation>
    <scope>NUCLEOTIDE SEQUENCE [LARGE SCALE GENOMIC DNA]</scope>
    <source>
        <strain evidence="2 3">KACC 17565</strain>
    </source>
</reference>
<protein>
    <submittedName>
        <fullName evidence="2">DUF2069 domain-containing protein</fullName>
    </submittedName>
</protein>
<keyword evidence="1" id="KW-1133">Transmembrane helix</keyword>
<keyword evidence="1" id="KW-0812">Transmembrane</keyword>
<dbReference type="RefSeq" id="WP_337334131.1">
    <property type="nucleotide sequence ID" value="NZ_JBBDHC010000002.1"/>
</dbReference>
<keyword evidence="3" id="KW-1185">Reference proteome</keyword>
<evidence type="ECO:0000313" key="2">
    <source>
        <dbReference type="EMBL" id="MEJ1248413.1"/>
    </source>
</evidence>
<name>A0AAW9R2F0_9GAMM</name>
<proteinExistence type="predicted"/>